<feature type="transmembrane region" description="Helical" evidence="1">
    <location>
        <begin position="317"/>
        <end position="335"/>
    </location>
</feature>
<keyword evidence="1" id="KW-0472">Membrane</keyword>
<accession>A0A9D2LI08</accession>
<reference evidence="2" key="1">
    <citation type="journal article" date="2021" name="PeerJ">
        <title>Extensive microbial diversity within the chicken gut microbiome revealed by metagenomics and culture.</title>
        <authorList>
            <person name="Gilroy R."/>
            <person name="Ravi A."/>
            <person name="Getino M."/>
            <person name="Pursley I."/>
            <person name="Horton D.L."/>
            <person name="Alikhan N.F."/>
            <person name="Baker D."/>
            <person name="Gharbi K."/>
            <person name="Hall N."/>
            <person name="Watson M."/>
            <person name="Adriaenssens E.M."/>
            <person name="Foster-Nyarko E."/>
            <person name="Jarju S."/>
            <person name="Secka A."/>
            <person name="Antonio M."/>
            <person name="Oren A."/>
            <person name="Chaudhuri R.R."/>
            <person name="La Ragione R."/>
            <person name="Hildebrand F."/>
            <person name="Pallen M.J."/>
        </authorList>
    </citation>
    <scope>NUCLEOTIDE SEQUENCE</scope>
    <source>
        <strain evidence="2">ChiBcec18-1249</strain>
    </source>
</reference>
<evidence type="ECO:0000256" key="1">
    <source>
        <dbReference type="SAM" id="Phobius"/>
    </source>
</evidence>
<proteinExistence type="predicted"/>
<feature type="transmembrane region" description="Helical" evidence="1">
    <location>
        <begin position="128"/>
        <end position="146"/>
    </location>
</feature>
<dbReference type="Proteomes" id="UP000823824">
    <property type="component" value="Unassembled WGS sequence"/>
</dbReference>
<evidence type="ECO:0000313" key="3">
    <source>
        <dbReference type="Proteomes" id="UP000823824"/>
    </source>
</evidence>
<feature type="transmembrane region" description="Helical" evidence="1">
    <location>
        <begin position="158"/>
        <end position="182"/>
    </location>
</feature>
<gene>
    <name evidence="2" type="ORF">H9787_04665</name>
</gene>
<keyword evidence="1" id="KW-0812">Transmembrane</keyword>
<reference evidence="2" key="2">
    <citation type="submission" date="2021-04" db="EMBL/GenBank/DDBJ databases">
        <authorList>
            <person name="Gilroy R."/>
        </authorList>
    </citation>
    <scope>NUCLEOTIDE SEQUENCE</scope>
    <source>
        <strain evidence="2">ChiBcec18-1249</strain>
    </source>
</reference>
<feature type="transmembrane region" description="Helical" evidence="1">
    <location>
        <begin position="245"/>
        <end position="263"/>
    </location>
</feature>
<keyword evidence="1" id="KW-1133">Transmembrane helix</keyword>
<comment type="caution">
    <text evidence="2">The sequence shown here is derived from an EMBL/GenBank/DDBJ whole genome shotgun (WGS) entry which is preliminary data.</text>
</comment>
<protein>
    <submittedName>
        <fullName evidence="2">Uncharacterized protein</fullName>
    </submittedName>
</protein>
<organism evidence="2 3">
    <name type="scientific">Candidatus Oscillibacter excrementigallinarum</name>
    <dbReference type="NCBI Taxonomy" id="2838716"/>
    <lineage>
        <taxon>Bacteria</taxon>
        <taxon>Bacillati</taxon>
        <taxon>Bacillota</taxon>
        <taxon>Clostridia</taxon>
        <taxon>Eubacteriales</taxon>
        <taxon>Oscillospiraceae</taxon>
        <taxon>Oscillibacter</taxon>
    </lineage>
</organism>
<dbReference type="EMBL" id="DWZJ01000035">
    <property type="protein sequence ID" value="HJB12984.1"/>
    <property type="molecule type" value="Genomic_DNA"/>
</dbReference>
<feature type="transmembrane region" description="Helical" evidence="1">
    <location>
        <begin position="98"/>
        <end position="116"/>
    </location>
</feature>
<feature type="transmembrane region" description="Helical" evidence="1">
    <location>
        <begin position="275"/>
        <end position="297"/>
    </location>
</feature>
<dbReference type="AlphaFoldDB" id="A0A9D2LI08"/>
<feature type="transmembrane region" description="Helical" evidence="1">
    <location>
        <begin position="47"/>
        <end position="66"/>
    </location>
</feature>
<feature type="transmembrane region" description="Helical" evidence="1">
    <location>
        <begin position="72"/>
        <end position="91"/>
    </location>
</feature>
<sequence length="357" mass="39383">MLRLNEQWEFYGLYYFPRDVATALLAAGAAAAVYLGDYTLPAKRPLALALVITAGTLLGGAIQLRLDHIYDWGHYWILLLPLAAALTIYGLRNQGIRGLALGCLICSAPAICYTFAPADFFIAHSELLPVIEVSLFCNGALLAVGVKAGWFGGRRRNWLLVAAYILVVLLCLAYSLPHFWWWNEIQNPDSWLRSSEMAYARDVVDNARLVGMANAFPETQERLLLFWEKKISAHNGLMLTVLGNFGWLAFGLIQVPTVVLLGFGWKKCIHQKSALGRLVGIAVMLTLTWQTLAVVVQDLIGLDSFLILFPYPFLNDGGMALLLDCALLGLLLSIFRGESIARDAAVPVSQVLKKETV</sequence>
<evidence type="ECO:0000313" key="2">
    <source>
        <dbReference type="EMBL" id="HJB12984.1"/>
    </source>
</evidence>
<feature type="transmembrane region" description="Helical" evidence="1">
    <location>
        <begin position="20"/>
        <end position="40"/>
    </location>
</feature>
<name>A0A9D2LI08_9FIRM</name>